<proteinExistence type="predicted"/>
<feature type="transmembrane region" description="Helical" evidence="6">
    <location>
        <begin position="43"/>
        <end position="62"/>
    </location>
</feature>
<evidence type="ECO:0000256" key="2">
    <source>
        <dbReference type="ARBA" id="ARBA00022475"/>
    </source>
</evidence>
<dbReference type="InterPro" id="IPR050189">
    <property type="entry name" value="MFS_Efflux_Transporters"/>
</dbReference>
<dbReference type="EMBL" id="QZAB01000239">
    <property type="protein sequence ID" value="RQD87246.1"/>
    <property type="molecule type" value="Genomic_DNA"/>
</dbReference>
<reference evidence="8 9" key="1">
    <citation type="submission" date="2018-08" db="EMBL/GenBank/DDBJ databases">
        <title>The metabolism and importance of syntrophic acetate oxidation coupled to methane or sulfide production in haloalkaline environments.</title>
        <authorList>
            <person name="Timmers P.H.A."/>
            <person name="Vavourakis C.D."/>
            <person name="Sorokin D.Y."/>
            <person name="Sinninghe Damste J.S."/>
            <person name="Muyzer G."/>
            <person name="Stams A.J.M."/>
            <person name="Plugge C.M."/>
        </authorList>
    </citation>
    <scope>NUCLEOTIDE SEQUENCE [LARGE SCALE GENOMIC DNA]</scope>
    <source>
        <strain evidence="8">MSAO_Arc3</strain>
    </source>
</reference>
<dbReference type="PANTHER" id="PTHR43124:SF3">
    <property type="entry name" value="CHLORAMPHENICOL EFFLUX PUMP RV0191"/>
    <property type="match status" value="1"/>
</dbReference>
<keyword evidence="4 6" id="KW-1133">Transmembrane helix</keyword>
<feature type="transmembrane region" description="Helical" evidence="6">
    <location>
        <begin position="74"/>
        <end position="93"/>
    </location>
</feature>
<evidence type="ECO:0000313" key="8">
    <source>
        <dbReference type="EMBL" id="RQD87246.1"/>
    </source>
</evidence>
<keyword evidence="3 6" id="KW-0812">Transmembrane</keyword>
<feature type="domain" description="Major facilitator superfamily (MFS) profile" evidence="7">
    <location>
        <begin position="8"/>
        <end position="211"/>
    </location>
</feature>
<protein>
    <submittedName>
        <fullName evidence="8">MFS transporter</fullName>
    </submittedName>
</protein>
<name>A0A3R8CD51_9EURY</name>
<keyword evidence="5 6" id="KW-0472">Membrane</keyword>
<evidence type="ECO:0000256" key="5">
    <source>
        <dbReference type="ARBA" id="ARBA00023136"/>
    </source>
</evidence>
<evidence type="ECO:0000259" key="7">
    <source>
        <dbReference type="PROSITE" id="PS50850"/>
    </source>
</evidence>
<dbReference type="Gene3D" id="1.20.1720.10">
    <property type="entry name" value="Multidrug resistance protein D"/>
    <property type="match status" value="1"/>
</dbReference>
<feature type="transmembrane region" description="Helical" evidence="6">
    <location>
        <begin position="99"/>
        <end position="124"/>
    </location>
</feature>
<evidence type="ECO:0000256" key="1">
    <source>
        <dbReference type="ARBA" id="ARBA00004651"/>
    </source>
</evidence>
<feature type="transmembrane region" description="Helical" evidence="6">
    <location>
        <begin position="163"/>
        <end position="180"/>
    </location>
</feature>
<comment type="subcellular location">
    <subcellularLocation>
        <location evidence="1">Cell membrane</location>
        <topology evidence="1">Multi-pass membrane protein</topology>
    </subcellularLocation>
</comment>
<feature type="non-terminal residue" evidence="8">
    <location>
        <position position="211"/>
    </location>
</feature>
<evidence type="ECO:0000256" key="6">
    <source>
        <dbReference type="SAM" id="Phobius"/>
    </source>
</evidence>
<dbReference type="InterPro" id="IPR011701">
    <property type="entry name" value="MFS"/>
</dbReference>
<sequence>MGNLTRFYISIFSIVSFFGMAGGALLGPVLPIMVEPLNATREAVGWVMAIYTLSTAVFMLYFGTITDSIGRKKILVPCLLINGIAGFGCYLAPNLGILLILRFIQGIGIAGMIPIAMTMIGELYDEVDRIHAMGRISVTTSIGAISAPFIGGSMALVSWNYPFLFYMLTIPLAVLAYYILPETNIEPQEKKITFKRMFSVLRNINVFYVMF</sequence>
<dbReference type="GO" id="GO:0022857">
    <property type="term" value="F:transmembrane transporter activity"/>
    <property type="evidence" value="ECO:0007669"/>
    <property type="project" value="InterPro"/>
</dbReference>
<dbReference type="PRINTS" id="PR01036">
    <property type="entry name" value="TCRTETB"/>
</dbReference>
<gene>
    <name evidence="8" type="ORF">D5R95_03565</name>
</gene>
<dbReference type="Proteomes" id="UP000284763">
    <property type="component" value="Unassembled WGS sequence"/>
</dbReference>
<dbReference type="PANTHER" id="PTHR43124">
    <property type="entry name" value="PURINE EFFLUX PUMP PBUE"/>
    <property type="match status" value="1"/>
</dbReference>
<dbReference type="GO" id="GO:0005886">
    <property type="term" value="C:plasma membrane"/>
    <property type="evidence" value="ECO:0007669"/>
    <property type="project" value="UniProtKB-SubCell"/>
</dbReference>
<dbReference type="InterPro" id="IPR036259">
    <property type="entry name" value="MFS_trans_sf"/>
</dbReference>
<evidence type="ECO:0000256" key="3">
    <source>
        <dbReference type="ARBA" id="ARBA00022692"/>
    </source>
</evidence>
<dbReference type="Pfam" id="PF07690">
    <property type="entry name" value="MFS_1"/>
    <property type="match status" value="1"/>
</dbReference>
<dbReference type="AlphaFoldDB" id="A0A3R8CD51"/>
<accession>A0A3R8CD51</accession>
<dbReference type="SUPFAM" id="SSF103473">
    <property type="entry name" value="MFS general substrate transporter"/>
    <property type="match status" value="1"/>
</dbReference>
<dbReference type="InterPro" id="IPR020846">
    <property type="entry name" value="MFS_dom"/>
</dbReference>
<feature type="transmembrane region" description="Helical" evidence="6">
    <location>
        <begin position="136"/>
        <end position="157"/>
    </location>
</feature>
<evidence type="ECO:0000256" key="4">
    <source>
        <dbReference type="ARBA" id="ARBA00022989"/>
    </source>
</evidence>
<comment type="caution">
    <text evidence="8">The sequence shown here is derived from an EMBL/GenBank/DDBJ whole genome shotgun (WGS) entry which is preliminary data.</text>
</comment>
<organism evidence="8 9">
    <name type="scientific">Methanosalsum natronophilum</name>
    <dbReference type="NCBI Taxonomy" id="768733"/>
    <lineage>
        <taxon>Archaea</taxon>
        <taxon>Methanobacteriati</taxon>
        <taxon>Methanobacteriota</taxon>
        <taxon>Stenosarchaea group</taxon>
        <taxon>Methanomicrobia</taxon>
        <taxon>Methanosarcinales</taxon>
        <taxon>Methanosarcinaceae</taxon>
        <taxon>Methanosalsum</taxon>
    </lineage>
</organism>
<feature type="transmembrane region" description="Helical" evidence="6">
    <location>
        <begin position="7"/>
        <end position="31"/>
    </location>
</feature>
<keyword evidence="2" id="KW-1003">Cell membrane</keyword>
<evidence type="ECO:0000313" key="9">
    <source>
        <dbReference type="Proteomes" id="UP000284763"/>
    </source>
</evidence>
<dbReference type="PROSITE" id="PS50850">
    <property type="entry name" value="MFS"/>
    <property type="match status" value="1"/>
</dbReference>